<dbReference type="AlphaFoldDB" id="A0A0D2M5S9"/>
<dbReference type="RefSeq" id="XP_013895606.1">
    <property type="nucleotide sequence ID" value="XM_014040152.1"/>
</dbReference>
<accession>A0A0D2M5S9</accession>
<dbReference type="OrthoDB" id="10582856at2759"/>
<dbReference type="GeneID" id="25728630"/>
<evidence type="ECO:0000313" key="2">
    <source>
        <dbReference type="Proteomes" id="UP000054498"/>
    </source>
</evidence>
<dbReference type="KEGG" id="mng:MNEG_11374"/>
<sequence>MDVDILSLWGSVASATDLDDLISSWRSFTEQVTDDTLKDEAPLIAETVLVGRPQGIVDVLEASFRADVKRGGDARSKLLDFLQQLLRTLGEERLAPGAPAAAAARAAEKCAQFGWHEVAAKARVSALGVASLLLEWQLGGKLPPGCPPFVPDPLAKAQESR</sequence>
<name>A0A0D2M5S9_9CHLO</name>
<proteinExistence type="predicted"/>
<organism evidence="1 2">
    <name type="scientific">Monoraphidium neglectum</name>
    <dbReference type="NCBI Taxonomy" id="145388"/>
    <lineage>
        <taxon>Eukaryota</taxon>
        <taxon>Viridiplantae</taxon>
        <taxon>Chlorophyta</taxon>
        <taxon>core chlorophytes</taxon>
        <taxon>Chlorophyceae</taxon>
        <taxon>CS clade</taxon>
        <taxon>Sphaeropleales</taxon>
        <taxon>Selenastraceae</taxon>
        <taxon>Monoraphidium</taxon>
    </lineage>
</organism>
<dbReference type="EMBL" id="KK102933">
    <property type="protein sequence ID" value="KIY96586.1"/>
    <property type="molecule type" value="Genomic_DNA"/>
</dbReference>
<dbReference type="Proteomes" id="UP000054498">
    <property type="component" value="Unassembled WGS sequence"/>
</dbReference>
<protein>
    <submittedName>
        <fullName evidence="1">Uncharacterized protein</fullName>
    </submittedName>
</protein>
<keyword evidence="2" id="KW-1185">Reference proteome</keyword>
<gene>
    <name evidence="1" type="ORF">MNEG_11374</name>
</gene>
<reference evidence="1 2" key="1">
    <citation type="journal article" date="2013" name="BMC Genomics">
        <title>Reconstruction of the lipid metabolism for the microalga Monoraphidium neglectum from its genome sequence reveals characteristics suitable for biofuel production.</title>
        <authorList>
            <person name="Bogen C."/>
            <person name="Al-Dilaimi A."/>
            <person name="Albersmeier A."/>
            <person name="Wichmann J."/>
            <person name="Grundmann M."/>
            <person name="Rupp O."/>
            <person name="Lauersen K.J."/>
            <person name="Blifernez-Klassen O."/>
            <person name="Kalinowski J."/>
            <person name="Goesmann A."/>
            <person name="Mussgnug J.H."/>
            <person name="Kruse O."/>
        </authorList>
    </citation>
    <scope>NUCLEOTIDE SEQUENCE [LARGE SCALE GENOMIC DNA]</scope>
    <source>
        <strain evidence="1 2">SAG 48.87</strain>
    </source>
</reference>
<evidence type="ECO:0000313" key="1">
    <source>
        <dbReference type="EMBL" id="KIY96586.1"/>
    </source>
</evidence>